<protein>
    <submittedName>
        <fullName evidence="1">Putative endodeoxyribonuclease</fullName>
    </submittedName>
</protein>
<dbReference type="GeneID" id="19736309"/>
<accession>A0A059PAQ5</accession>
<name>A0A059PAQ5_9CAUD</name>
<organism evidence="1 2">
    <name type="scientific">Leuconostoc phage phiLNTR3</name>
    <dbReference type="NCBI Taxonomy" id="1262521"/>
    <lineage>
        <taxon>Viruses</taxon>
        <taxon>Duplodnaviria</taxon>
        <taxon>Heunggongvirae</taxon>
        <taxon>Uroviricota</taxon>
        <taxon>Caudoviricetes</taxon>
        <taxon>Mccleskeyvirinae</taxon>
        <taxon>Unaquatrovirus</taxon>
        <taxon>Leuconostoc virus LNTR3</taxon>
    </lineage>
</organism>
<gene>
    <name evidence="1" type="ORF">phiLNTR3_04</name>
</gene>
<dbReference type="KEGG" id="vg:19736309"/>
<reference evidence="1 2" key="1">
    <citation type="journal article" date="2014" name="Int. J. Food Microbiol.">
        <title>Sequence and comparative analysis of Leuconostoc dairy bacteriophages.</title>
        <authorList>
            <person name="Kot W."/>
            <person name="Hansen L.H."/>
            <person name="Neve H."/>
            <person name="Hammer K."/>
            <person name="Jacobsen S."/>
            <person name="Pedersen P.D."/>
            <person name="Sorensen S.J."/>
            <person name="Heller K.J."/>
            <person name="Vogensen F.K."/>
        </authorList>
    </citation>
    <scope>NUCLEOTIDE SEQUENCE [LARGE SCALE GENOMIC DNA]</scope>
</reference>
<dbReference type="EMBL" id="KC013029">
    <property type="protein sequence ID" value="AFY98497.1"/>
    <property type="molecule type" value="Genomic_DNA"/>
</dbReference>
<dbReference type="SUPFAM" id="SSF103084">
    <property type="entry name" value="Holliday junction resolvase RusA"/>
    <property type="match status" value="1"/>
</dbReference>
<proteinExistence type="predicted"/>
<evidence type="ECO:0000313" key="1">
    <source>
        <dbReference type="EMBL" id="AFY98497.1"/>
    </source>
</evidence>
<dbReference type="Proteomes" id="UP000202777">
    <property type="component" value="Segment"/>
</dbReference>
<sequence length="124" mass="14867">MILELKIETQLVNWNEIAKMCWSSDKNKYGRTKKRQQLFIKHEIRNQIDVENYFGKNNTSVYYEWHTSTHLDLGNMTAGEKFLADSINELELWDDDRYIQEIKHKRVADDENYVIVRIKGAKKK</sequence>
<dbReference type="Gene3D" id="3.30.1330.70">
    <property type="entry name" value="Holliday junction resolvase RusA"/>
    <property type="match status" value="1"/>
</dbReference>
<dbReference type="GO" id="GO:0006310">
    <property type="term" value="P:DNA recombination"/>
    <property type="evidence" value="ECO:0007669"/>
    <property type="project" value="InterPro"/>
</dbReference>
<dbReference type="GO" id="GO:0000287">
    <property type="term" value="F:magnesium ion binding"/>
    <property type="evidence" value="ECO:0007669"/>
    <property type="project" value="InterPro"/>
</dbReference>
<evidence type="ECO:0000313" key="2">
    <source>
        <dbReference type="Proteomes" id="UP000202777"/>
    </source>
</evidence>
<dbReference type="GO" id="GO:0006281">
    <property type="term" value="P:DNA repair"/>
    <property type="evidence" value="ECO:0007669"/>
    <property type="project" value="InterPro"/>
</dbReference>
<dbReference type="InterPro" id="IPR036614">
    <property type="entry name" value="RusA-like_sf"/>
</dbReference>
<dbReference type="RefSeq" id="YP_009044211.1">
    <property type="nucleotide sequence ID" value="NC_024378.1"/>
</dbReference>